<dbReference type="GO" id="GO:0046872">
    <property type="term" value="F:metal ion binding"/>
    <property type="evidence" value="ECO:0007669"/>
    <property type="project" value="UniProtKB-KW"/>
</dbReference>
<dbReference type="PROSITE" id="PS00444">
    <property type="entry name" value="POLYPRENYL_SYNTHASE_2"/>
    <property type="match status" value="1"/>
</dbReference>
<proteinExistence type="inferred from homology"/>
<evidence type="ECO:0000256" key="3">
    <source>
        <dbReference type="ARBA" id="ARBA00012439"/>
    </source>
</evidence>
<keyword evidence="5 12" id="KW-0808">Transferase</keyword>
<dbReference type="STRING" id="1631871.FOL01_1471"/>
<dbReference type="FunFam" id="1.10.600.10:FF:000001">
    <property type="entry name" value="Geranylgeranyl diphosphate synthase"/>
    <property type="match status" value="1"/>
</dbReference>
<dbReference type="PANTHER" id="PTHR43281:SF1">
    <property type="entry name" value="FARNESYL DIPHOSPHATE SYNTHASE"/>
    <property type="match status" value="1"/>
</dbReference>
<evidence type="ECO:0000256" key="1">
    <source>
        <dbReference type="ARBA" id="ARBA00001946"/>
    </source>
</evidence>
<dbReference type="InterPro" id="IPR000092">
    <property type="entry name" value="Polyprenyl_synt"/>
</dbReference>
<evidence type="ECO:0000256" key="5">
    <source>
        <dbReference type="ARBA" id="ARBA00022679"/>
    </source>
</evidence>
<dbReference type="OrthoDB" id="9805316at2"/>
<organism evidence="13 14">
    <name type="scientific">Weissella jogaejeotgali</name>
    <dbReference type="NCBI Taxonomy" id="1631871"/>
    <lineage>
        <taxon>Bacteria</taxon>
        <taxon>Bacillati</taxon>
        <taxon>Bacillota</taxon>
        <taxon>Bacilli</taxon>
        <taxon>Lactobacillales</taxon>
        <taxon>Lactobacillaceae</taxon>
        <taxon>Weissella</taxon>
    </lineage>
</organism>
<keyword evidence="14" id="KW-1185">Reference proteome</keyword>
<comment type="similarity">
    <text evidence="2 12">Belongs to the FPP/GGPP synthase family.</text>
</comment>
<evidence type="ECO:0000256" key="12">
    <source>
        <dbReference type="RuleBase" id="RU004466"/>
    </source>
</evidence>
<name>A0A1L6RCX7_9LACO</name>
<dbReference type="KEGG" id="wjo:FOL01_1471"/>
<keyword evidence="8" id="KW-0414">Isoprene biosynthesis</keyword>
<evidence type="ECO:0000256" key="4">
    <source>
        <dbReference type="ARBA" id="ARBA00015100"/>
    </source>
</evidence>
<evidence type="ECO:0000256" key="11">
    <source>
        <dbReference type="ARBA" id="ARBA00049399"/>
    </source>
</evidence>
<comment type="cofactor">
    <cofactor evidence="1">
        <name>Mg(2+)</name>
        <dbReference type="ChEBI" id="CHEBI:18420"/>
    </cofactor>
</comment>
<dbReference type="InterPro" id="IPR008949">
    <property type="entry name" value="Isoprenoid_synthase_dom_sf"/>
</dbReference>
<dbReference type="GO" id="GO:0005737">
    <property type="term" value="C:cytoplasm"/>
    <property type="evidence" value="ECO:0007669"/>
    <property type="project" value="UniProtKB-ARBA"/>
</dbReference>
<evidence type="ECO:0000313" key="13">
    <source>
        <dbReference type="EMBL" id="APS42330.1"/>
    </source>
</evidence>
<dbReference type="GO" id="GO:0016114">
    <property type="term" value="P:terpenoid biosynthetic process"/>
    <property type="evidence" value="ECO:0007669"/>
    <property type="project" value="UniProtKB-ARBA"/>
</dbReference>
<dbReference type="Gene3D" id="1.10.600.10">
    <property type="entry name" value="Farnesyl Diphosphate Synthase"/>
    <property type="match status" value="1"/>
</dbReference>
<dbReference type="PANTHER" id="PTHR43281">
    <property type="entry name" value="FARNESYL DIPHOSPHATE SYNTHASE"/>
    <property type="match status" value="1"/>
</dbReference>
<dbReference type="PROSITE" id="PS00723">
    <property type="entry name" value="POLYPRENYL_SYNTHASE_1"/>
    <property type="match status" value="1"/>
</dbReference>
<comment type="catalytic activity">
    <reaction evidence="11">
        <text>isopentenyl diphosphate + (2E)-geranyl diphosphate = (2E,6E)-farnesyl diphosphate + diphosphate</text>
        <dbReference type="Rhea" id="RHEA:19361"/>
        <dbReference type="ChEBI" id="CHEBI:33019"/>
        <dbReference type="ChEBI" id="CHEBI:58057"/>
        <dbReference type="ChEBI" id="CHEBI:128769"/>
        <dbReference type="ChEBI" id="CHEBI:175763"/>
        <dbReference type="EC" id="2.5.1.10"/>
    </reaction>
</comment>
<dbReference type="SFLD" id="SFLDG01017">
    <property type="entry name" value="Polyprenyl_Transferase_Like"/>
    <property type="match status" value="1"/>
</dbReference>
<dbReference type="GO" id="GO:0004337">
    <property type="term" value="F:(2E,6E)-farnesyl diphosphate synthase activity"/>
    <property type="evidence" value="ECO:0007669"/>
    <property type="project" value="UniProtKB-EC"/>
</dbReference>
<dbReference type="InterPro" id="IPR033749">
    <property type="entry name" value="Polyprenyl_synt_CS"/>
</dbReference>
<evidence type="ECO:0000256" key="6">
    <source>
        <dbReference type="ARBA" id="ARBA00022723"/>
    </source>
</evidence>
<evidence type="ECO:0000313" key="14">
    <source>
        <dbReference type="Proteomes" id="UP000185473"/>
    </source>
</evidence>
<dbReference type="Pfam" id="PF00348">
    <property type="entry name" value="polyprenyl_synt"/>
    <property type="match status" value="1"/>
</dbReference>
<dbReference type="NCBIfam" id="NF045485">
    <property type="entry name" value="FPPsyn"/>
    <property type="match status" value="1"/>
</dbReference>
<protein>
    <recommendedName>
        <fullName evidence="4">Farnesyl diphosphate synthase</fullName>
        <ecNumber evidence="3">2.5.1.10</ecNumber>
    </recommendedName>
    <alternativeName>
        <fullName evidence="10">(2E,6E)-farnesyl diphosphate synthase</fullName>
    </alternativeName>
    <alternativeName>
        <fullName evidence="9">Geranyltranstransferase</fullName>
    </alternativeName>
</protein>
<dbReference type="SFLD" id="SFLDS00005">
    <property type="entry name" value="Isoprenoid_Synthase_Type_I"/>
    <property type="match status" value="1"/>
</dbReference>
<dbReference type="EMBL" id="CP014332">
    <property type="protein sequence ID" value="APS42330.1"/>
    <property type="molecule type" value="Genomic_DNA"/>
</dbReference>
<keyword evidence="7" id="KW-0460">Magnesium</keyword>
<dbReference type="SUPFAM" id="SSF48576">
    <property type="entry name" value="Terpenoid synthases"/>
    <property type="match status" value="1"/>
</dbReference>
<evidence type="ECO:0000256" key="10">
    <source>
        <dbReference type="ARBA" id="ARBA00032873"/>
    </source>
</evidence>
<evidence type="ECO:0000256" key="7">
    <source>
        <dbReference type="ARBA" id="ARBA00022842"/>
    </source>
</evidence>
<reference evidence="13 14" key="1">
    <citation type="submission" date="2016-02" db="EMBL/GenBank/DDBJ databases">
        <title>Complete Genome Sequence of Weissella jogaejeotgali FOL01.</title>
        <authorList>
            <person name="Lee J.-H."/>
            <person name="Ku H.-J."/>
        </authorList>
    </citation>
    <scope>NUCLEOTIDE SEQUENCE [LARGE SCALE GENOMIC DNA]</scope>
    <source>
        <strain evidence="13 14">FOL01</strain>
    </source>
</reference>
<evidence type="ECO:0000256" key="9">
    <source>
        <dbReference type="ARBA" id="ARBA00032380"/>
    </source>
</evidence>
<dbReference type="AlphaFoldDB" id="A0A1L6RCX7"/>
<dbReference type="Proteomes" id="UP000185473">
    <property type="component" value="Chromosome"/>
</dbReference>
<dbReference type="CDD" id="cd00685">
    <property type="entry name" value="Trans_IPPS_HT"/>
    <property type="match status" value="1"/>
</dbReference>
<dbReference type="EC" id="2.5.1.10" evidence="3"/>
<evidence type="ECO:0000256" key="2">
    <source>
        <dbReference type="ARBA" id="ARBA00006706"/>
    </source>
</evidence>
<sequence>MRLKEFSKIVIPKIERTLETELTNDVSLSTLREAMLYAVLAGGKRLRPMLSLAVLHTYGQPVDNYLKAASALELVHTYSLIHDDLPAMDDDELRRGKPTTHRAFGEDMAILAGDALQPLAFEWLTAADQPLNDSQRVQLVATLAKDSGGAGMVAGQVLDIEAMQKAAVTLSETQAIHYHKTGALIAYALQAGAIMANADKEVQKILRDFGMAYGLAFQIKDDIDDYQAGKVESQAYPTILGLPQTVLALKTQVNNANTALSQFEKATGLDTTLLASFLDYFTETLEQTWE</sequence>
<keyword evidence="6" id="KW-0479">Metal-binding</keyword>
<dbReference type="InterPro" id="IPR053378">
    <property type="entry name" value="Prenyl_diphosphate_synthase"/>
</dbReference>
<evidence type="ECO:0000256" key="8">
    <source>
        <dbReference type="ARBA" id="ARBA00023229"/>
    </source>
</evidence>
<gene>
    <name evidence="13" type="ORF">FOL01_1471</name>
</gene>
<accession>A0A1L6RCX7</accession>